<name>A0A848GDD7_9RHOO</name>
<dbReference type="Proteomes" id="UP000580043">
    <property type="component" value="Unassembled WGS sequence"/>
</dbReference>
<evidence type="ECO:0000313" key="1">
    <source>
        <dbReference type="EMBL" id="NML29112.1"/>
    </source>
</evidence>
<comment type="caution">
    <text evidence="1">The sequence shown here is derived from an EMBL/GenBank/DDBJ whole genome shotgun (WGS) entry which is preliminary data.</text>
</comment>
<keyword evidence="2" id="KW-1185">Reference proteome</keyword>
<proteinExistence type="predicted"/>
<organism evidence="1 2">
    <name type="scientific">Zoogloea dura</name>
    <dbReference type="NCBI Taxonomy" id="2728840"/>
    <lineage>
        <taxon>Bacteria</taxon>
        <taxon>Pseudomonadati</taxon>
        <taxon>Pseudomonadota</taxon>
        <taxon>Betaproteobacteria</taxon>
        <taxon>Rhodocyclales</taxon>
        <taxon>Zoogloeaceae</taxon>
        <taxon>Zoogloea</taxon>
    </lineage>
</organism>
<reference evidence="1 2" key="1">
    <citation type="submission" date="2020-04" db="EMBL/GenBank/DDBJ databases">
        <title>Zoogloea sp. G-4-1-14 isolated from soil.</title>
        <authorList>
            <person name="Dahal R.H."/>
        </authorList>
    </citation>
    <scope>NUCLEOTIDE SEQUENCE [LARGE SCALE GENOMIC DNA]</scope>
    <source>
        <strain evidence="1 2">G-4-1-14</strain>
    </source>
</reference>
<protein>
    <submittedName>
        <fullName evidence="1">Uncharacterized protein</fullName>
    </submittedName>
</protein>
<gene>
    <name evidence="1" type="ORF">HHL15_25540</name>
</gene>
<sequence length="1545" mass="168849">MPDIDTVSPPYKLAIKIVGHAAMQRSDAHNQNLLIVLGAIFLWHLLASKPLPKVRAEQLLAVLAGSSYRSRNRHHWCELANALSSNADRIVSAVTSISYEPAKDLGCWIASIMRDVKSCKVPQQAESPRLKAEASSPECGGPKALLSESQQRQFFDSEEAIDGSLVRWSYQRAINASLSGVAGLCDWAMLSPSELKRVVRRIADVVKFGSEPSRRLGLVALVSLATGLPARMALRLPFFDNGDVWIDVESGECVWDIQAIVTRERLAPSILAGGRRPDTQVRCALPKLAADSLAVMLQGDAPTLRERLFGNRSIELVASQYGDVLRGGSEGDARRPYAARWAYSLGAAIVEVTGDSVAAAYCSLDFRFLAGAEPYYLCLRQDRLYDALNATYSWLGFDGLAGARRDGYVGSPLAPRPDVYRRAAEGLADSVREIDPHTWRRKPIESAVHDFNRRALAIAALYTLLVGERGTAIERRTVGAMFGHAEIAIVSDKQTDGSSARPIPLTKVVQSLLKALRSDVAYLAKLLSRAGIGGALRLHHIANFKKRNAPIFIVASLKNGKAILSPMKSGEIESTLNAYGVAKNGGRHYLISVLADKKYPIYLRRALSGHGARAGAAYHSASGISPIFVLSELRRALEEELNFCCIGDSWSEVDSAFQVQCSNIILSAASLRYRVCPSVQAYVNNDRRGLGRSSIFFSLSSAAAYSQACRLRLSFLSNGDGLGSAPGLIVALVLLEGLSNLEQLKAIWTELVKRRLVNVGASPWCEIVMSNGRRRVFSPLKPTLLALTALCSEGEVRASFEGAVADALKWVRASFPNIMWPASNVRALEVLFDLGRNLAHFELPPWLTVAETPALPSASVALSALVRRDTECPLGSEEKKLGAEGGRCTKSVRWALGTIVSLLNDIANPVRRYGEDRARKVKLKHRLRLMGKEVAVKLPMVDAVIEYLVEETGERPSHGEPVVVGTMAAYMQSLASALDKRAVDHPLELTDAEWEELYGELKLGAERRGLEFDPSPLRRFARYWKLQGGCVPDSIFPKGGGGREVTRCAEYSAASRIVWDHEWEAVTAAVLGDLNMGSVRYDMADCYLRLIREGPLRAREAHYIRLIDFDRDEGKVIVTSSGFGHLKGAGRSRGYISLSSETSSRLSSLKRRLKAAEPSRQYFFFSKKPTEPEFVILIGAVSRAMREVTGDDIRRHALRGFSECDLLLEGVDKFVKGHVEGRDDKFNIKALGNSGEDAWRSVVMVAAAARHHPLTAISTYLVIWPLVSRYFRERLLDGFWPGPGFAKWGHISPGLMRVHKHRLEREGLGALTAWRRMAGNVDTKPLSLRTFELSSRIERGCLNRDNAGIREGRESVEVLAKIIWYGGLVRMGVGADTARDLSQCDTPSGAVTVGLDPVSQPGEGRRVMISEGTALALAVAAVGDAGVLRGAKSAMEVVEFEGTSSSEEIVHALRCLVRVIPEGWIVALLPEYGGLPIGAEPQLRGYAKDILIKSSSRKKGKRYKFMVSPRKGAGSPRVQGGATAALEALLQMAIALSDIDGTCYE</sequence>
<dbReference type="RefSeq" id="WP_169148605.1">
    <property type="nucleotide sequence ID" value="NZ_JABBGA010000051.1"/>
</dbReference>
<evidence type="ECO:0000313" key="2">
    <source>
        <dbReference type="Proteomes" id="UP000580043"/>
    </source>
</evidence>
<accession>A0A848GDD7</accession>
<dbReference type="EMBL" id="JABBGA010000051">
    <property type="protein sequence ID" value="NML29112.1"/>
    <property type="molecule type" value="Genomic_DNA"/>
</dbReference>